<evidence type="ECO:0000313" key="1">
    <source>
        <dbReference type="Proteomes" id="UP000887576"/>
    </source>
</evidence>
<dbReference type="WBParaSite" id="JU765_v2.g16453.t1">
    <property type="protein sequence ID" value="JU765_v2.g16453.t1"/>
    <property type="gene ID" value="JU765_v2.g16453"/>
</dbReference>
<organism evidence="1 2">
    <name type="scientific">Panagrolaimus sp. JU765</name>
    <dbReference type="NCBI Taxonomy" id="591449"/>
    <lineage>
        <taxon>Eukaryota</taxon>
        <taxon>Metazoa</taxon>
        <taxon>Ecdysozoa</taxon>
        <taxon>Nematoda</taxon>
        <taxon>Chromadorea</taxon>
        <taxon>Rhabditida</taxon>
        <taxon>Tylenchina</taxon>
        <taxon>Panagrolaimomorpha</taxon>
        <taxon>Panagrolaimoidea</taxon>
        <taxon>Panagrolaimidae</taxon>
        <taxon>Panagrolaimus</taxon>
    </lineage>
</organism>
<protein>
    <submittedName>
        <fullName evidence="2">Enoyl-CoA hydratase</fullName>
    </submittedName>
</protein>
<accession>A0AC34QHW6</accession>
<evidence type="ECO:0000313" key="2">
    <source>
        <dbReference type="WBParaSite" id="JU765_v2.g16453.t1"/>
    </source>
</evidence>
<sequence length="252" mass="28083">MPGKDILAKKSGKFWFITFNRPERKNAIAISNYGLILEILKTANDDPETVFTVFTGNGDFFSSGNDFSPESIATATEEGGIGYDKMIASLIDHRKILIGLVNGPAIGVACTMLALFDYVVASEKAYFLCPFTAFGLNPEGTSSLSFQTIMGYPQAARLALFAEKITAEEAFRIGYISKVMSHKEFTTGTQEILKNFDKLAPQSLLASKELMRGQEWRKKMHEINEKEKAALNERFSSEETLERIMKRFGSKI</sequence>
<reference evidence="2" key="1">
    <citation type="submission" date="2022-11" db="UniProtKB">
        <authorList>
            <consortium name="WormBaseParasite"/>
        </authorList>
    </citation>
    <scope>IDENTIFICATION</scope>
</reference>
<dbReference type="Proteomes" id="UP000887576">
    <property type="component" value="Unplaced"/>
</dbReference>
<name>A0AC34QHW6_9BILA</name>
<proteinExistence type="predicted"/>